<dbReference type="Pfam" id="PF13273">
    <property type="entry name" value="DUF4064"/>
    <property type="match status" value="1"/>
</dbReference>
<feature type="transmembrane region" description="Helical" evidence="1">
    <location>
        <begin position="38"/>
        <end position="61"/>
    </location>
</feature>
<comment type="caution">
    <text evidence="3">The sequence shown here is derived from an EMBL/GenBank/DDBJ whole genome shotgun (WGS) entry which is preliminary data.</text>
</comment>
<evidence type="ECO:0000259" key="2">
    <source>
        <dbReference type="Pfam" id="PF13273"/>
    </source>
</evidence>
<proteinExistence type="predicted"/>
<feature type="transmembrane region" description="Helical" evidence="1">
    <location>
        <begin position="106"/>
        <end position="129"/>
    </location>
</feature>
<feature type="transmembrane region" description="Helical" evidence="1">
    <location>
        <begin position="136"/>
        <end position="165"/>
    </location>
</feature>
<evidence type="ECO:0000313" key="3">
    <source>
        <dbReference type="EMBL" id="TYS51999.1"/>
    </source>
</evidence>
<name>A0A5D4RMH1_9BACI</name>
<keyword evidence="1" id="KW-0472">Membrane</keyword>
<dbReference type="Proteomes" id="UP000322139">
    <property type="component" value="Unassembled WGS sequence"/>
</dbReference>
<gene>
    <name evidence="3" type="ORF">FZD51_00665</name>
</gene>
<feature type="domain" description="DUF4064" evidence="2">
    <location>
        <begin position="35"/>
        <end position="150"/>
    </location>
</feature>
<keyword evidence="1" id="KW-0812">Transmembrane</keyword>
<accession>A0A5D4RMH1</accession>
<dbReference type="AlphaFoldDB" id="A0A5D4RMH1"/>
<sequence>MIGNEKLNWPKFQESRKKLHGEQGGKKLADETYRISKLLGFISFGITVLVNFTAGLFYFLVSRGFTANVLTELISSDPKFQREMSGQDGTAAAREMADGTMDFVEIVLIIFLVFWLLMLFLNLAGILSIKKNPKAAAVIFIVVGVLSLPTIIIPGLLITSGILILTANKKKEPSYPDY</sequence>
<evidence type="ECO:0000313" key="4">
    <source>
        <dbReference type="Proteomes" id="UP000322139"/>
    </source>
</evidence>
<protein>
    <submittedName>
        <fullName evidence="3">DUF4064 domain-containing protein</fullName>
    </submittedName>
</protein>
<organism evidence="3 4">
    <name type="scientific">Bacillus infantis</name>
    <dbReference type="NCBI Taxonomy" id="324767"/>
    <lineage>
        <taxon>Bacteria</taxon>
        <taxon>Bacillati</taxon>
        <taxon>Bacillota</taxon>
        <taxon>Bacilli</taxon>
        <taxon>Bacillales</taxon>
        <taxon>Bacillaceae</taxon>
        <taxon>Bacillus</taxon>
    </lineage>
</organism>
<keyword evidence="1" id="KW-1133">Transmembrane helix</keyword>
<evidence type="ECO:0000256" key="1">
    <source>
        <dbReference type="SAM" id="Phobius"/>
    </source>
</evidence>
<reference evidence="3 4" key="1">
    <citation type="submission" date="2019-08" db="EMBL/GenBank/DDBJ databases">
        <title>Bacillus genomes from the desert of Cuatro Cienegas, Coahuila.</title>
        <authorList>
            <person name="Olmedo-Alvarez G."/>
        </authorList>
    </citation>
    <scope>NUCLEOTIDE SEQUENCE [LARGE SCALE GENOMIC DNA]</scope>
    <source>
        <strain evidence="3 4">CH446_14T</strain>
    </source>
</reference>
<dbReference type="EMBL" id="VTER01000001">
    <property type="protein sequence ID" value="TYS51999.1"/>
    <property type="molecule type" value="Genomic_DNA"/>
</dbReference>
<dbReference type="InterPro" id="IPR025273">
    <property type="entry name" value="DUF4064"/>
</dbReference>